<protein>
    <submittedName>
        <fullName evidence="2">Uncharacterized protein</fullName>
    </submittedName>
</protein>
<keyword evidence="3" id="KW-1185">Reference proteome</keyword>
<proteinExistence type="predicted"/>
<organism evidence="2 3">
    <name type="scientific">Streptomyces coffeae</name>
    <dbReference type="NCBI Taxonomy" id="621382"/>
    <lineage>
        <taxon>Bacteria</taxon>
        <taxon>Bacillati</taxon>
        <taxon>Actinomycetota</taxon>
        <taxon>Actinomycetes</taxon>
        <taxon>Kitasatosporales</taxon>
        <taxon>Streptomycetaceae</taxon>
        <taxon>Streptomyces</taxon>
    </lineage>
</organism>
<dbReference type="RefSeq" id="WP_201879557.1">
    <property type="nucleotide sequence ID" value="NZ_JAERRF010000022.1"/>
</dbReference>
<dbReference type="Proteomes" id="UP000634229">
    <property type="component" value="Unassembled WGS sequence"/>
</dbReference>
<evidence type="ECO:0000256" key="1">
    <source>
        <dbReference type="SAM" id="MobiDB-lite"/>
    </source>
</evidence>
<reference evidence="2 3" key="1">
    <citation type="submission" date="2021-01" db="EMBL/GenBank/DDBJ databases">
        <title>WGS of actinomycetes isolated from Thailand.</title>
        <authorList>
            <person name="Thawai C."/>
        </authorList>
    </citation>
    <scope>NUCLEOTIDE SEQUENCE [LARGE SCALE GENOMIC DNA]</scope>
    <source>
        <strain evidence="2 3">CA1R205</strain>
    </source>
</reference>
<name>A0ABS1NKZ1_9ACTN</name>
<feature type="region of interest" description="Disordered" evidence="1">
    <location>
        <begin position="1"/>
        <end position="76"/>
    </location>
</feature>
<feature type="compositionally biased region" description="Basic and acidic residues" evidence="1">
    <location>
        <begin position="7"/>
        <end position="22"/>
    </location>
</feature>
<dbReference type="EMBL" id="JAERRF010000022">
    <property type="protein sequence ID" value="MBL1100743.1"/>
    <property type="molecule type" value="Genomic_DNA"/>
</dbReference>
<sequence length="76" mass="7926">MPAVDDAFPRDLATRPGPEHRATQVLPDVRTTAREFTPGMHPTPRHGVGLPLPGHPSAAPTTTRAAGVPSVTGRTA</sequence>
<gene>
    <name evidence="2" type="ORF">JK363_29585</name>
</gene>
<evidence type="ECO:0000313" key="3">
    <source>
        <dbReference type="Proteomes" id="UP000634229"/>
    </source>
</evidence>
<evidence type="ECO:0000313" key="2">
    <source>
        <dbReference type="EMBL" id="MBL1100743.1"/>
    </source>
</evidence>
<comment type="caution">
    <text evidence="2">The sequence shown here is derived from an EMBL/GenBank/DDBJ whole genome shotgun (WGS) entry which is preliminary data.</text>
</comment>
<accession>A0ABS1NKZ1</accession>